<name>A0AAV0G4L4_9ASTE</name>
<dbReference type="AlphaFoldDB" id="A0AAV0G4L4"/>
<organism evidence="2 3">
    <name type="scientific">Cuscuta epithymum</name>
    <dbReference type="NCBI Taxonomy" id="186058"/>
    <lineage>
        <taxon>Eukaryota</taxon>
        <taxon>Viridiplantae</taxon>
        <taxon>Streptophyta</taxon>
        <taxon>Embryophyta</taxon>
        <taxon>Tracheophyta</taxon>
        <taxon>Spermatophyta</taxon>
        <taxon>Magnoliopsida</taxon>
        <taxon>eudicotyledons</taxon>
        <taxon>Gunneridae</taxon>
        <taxon>Pentapetalae</taxon>
        <taxon>asterids</taxon>
        <taxon>lamiids</taxon>
        <taxon>Solanales</taxon>
        <taxon>Convolvulaceae</taxon>
        <taxon>Cuscuteae</taxon>
        <taxon>Cuscuta</taxon>
        <taxon>Cuscuta subgen. Cuscuta</taxon>
    </lineage>
</organism>
<dbReference type="Proteomes" id="UP001152523">
    <property type="component" value="Unassembled WGS sequence"/>
</dbReference>
<feature type="compositionally biased region" description="Basic and acidic residues" evidence="1">
    <location>
        <begin position="36"/>
        <end position="53"/>
    </location>
</feature>
<evidence type="ECO:0000256" key="1">
    <source>
        <dbReference type="SAM" id="MobiDB-lite"/>
    </source>
</evidence>
<sequence>MDIHLNFEEAPSMETEFPMVVSIEDTLMFSQQTKQGSEEAEKGSEESEEHTDQDAEDDCNPEKELRNQHGVIISYG</sequence>
<feature type="region of interest" description="Disordered" evidence="1">
    <location>
        <begin position="28"/>
        <end position="76"/>
    </location>
</feature>
<proteinExistence type="predicted"/>
<evidence type="ECO:0000313" key="2">
    <source>
        <dbReference type="EMBL" id="CAH9142680.1"/>
    </source>
</evidence>
<reference evidence="2" key="1">
    <citation type="submission" date="2022-07" db="EMBL/GenBank/DDBJ databases">
        <authorList>
            <person name="Macas J."/>
            <person name="Novak P."/>
            <person name="Neumann P."/>
        </authorList>
    </citation>
    <scope>NUCLEOTIDE SEQUENCE</scope>
</reference>
<evidence type="ECO:0000313" key="3">
    <source>
        <dbReference type="Proteomes" id="UP001152523"/>
    </source>
</evidence>
<gene>
    <name evidence="2" type="ORF">CEPIT_LOCUS40087</name>
</gene>
<accession>A0AAV0G4L4</accession>
<feature type="non-terminal residue" evidence="2">
    <location>
        <position position="76"/>
    </location>
</feature>
<protein>
    <submittedName>
        <fullName evidence="2">Uncharacterized protein</fullName>
    </submittedName>
</protein>
<comment type="caution">
    <text evidence="2">The sequence shown here is derived from an EMBL/GenBank/DDBJ whole genome shotgun (WGS) entry which is preliminary data.</text>
</comment>
<dbReference type="EMBL" id="CAMAPF010001044">
    <property type="protein sequence ID" value="CAH9142680.1"/>
    <property type="molecule type" value="Genomic_DNA"/>
</dbReference>
<keyword evidence="3" id="KW-1185">Reference proteome</keyword>